<comment type="caution">
    <text evidence="1">The sequence shown here is derived from an EMBL/GenBank/DDBJ whole genome shotgun (WGS) entry which is preliminary data.</text>
</comment>
<dbReference type="Proteomes" id="UP000789920">
    <property type="component" value="Unassembled WGS sequence"/>
</dbReference>
<organism evidence="1 2">
    <name type="scientific">Racocetra persica</name>
    <dbReference type="NCBI Taxonomy" id="160502"/>
    <lineage>
        <taxon>Eukaryota</taxon>
        <taxon>Fungi</taxon>
        <taxon>Fungi incertae sedis</taxon>
        <taxon>Mucoromycota</taxon>
        <taxon>Glomeromycotina</taxon>
        <taxon>Glomeromycetes</taxon>
        <taxon>Diversisporales</taxon>
        <taxon>Gigasporaceae</taxon>
        <taxon>Racocetra</taxon>
    </lineage>
</organism>
<dbReference type="EMBL" id="CAJVQC010132775">
    <property type="protein sequence ID" value="CAG8842057.1"/>
    <property type="molecule type" value="Genomic_DNA"/>
</dbReference>
<feature type="non-terminal residue" evidence="1">
    <location>
        <position position="1"/>
    </location>
</feature>
<keyword evidence="2" id="KW-1185">Reference proteome</keyword>
<feature type="non-terminal residue" evidence="1">
    <location>
        <position position="53"/>
    </location>
</feature>
<gene>
    <name evidence="1" type="ORF">RPERSI_LOCUS32140</name>
</gene>
<name>A0ACA9SL36_9GLOM</name>
<protein>
    <submittedName>
        <fullName evidence="1">10206_t:CDS:1</fullName>
    </submittedName>
</protein>
<reference evidence="1" key="1">
    <citation type="submission" date="2021-06" db="EMBL/GenBank/DDBJ databases">
        <authorList>
            <person name="Kallberg Y."/>
            <person name="Tangrot J."/>
            <person name="Rosling A."/>
        </authorList>
    </citation>
    <scope>NUCLEOTIDE SEQUENCE</scope>
    <source>
        <strain evidence="1">MA461A</strain>
    </source>
</reference>
<evidence type="ECO:0000313" key="2">
    <source>
        <dbReference type="Proteomes" id="UP000789920"/>
    </source>
</evidence>
<accession>A0ACA9SL36</accession>
<proteinExistence type="predicted"/>
<evidence type="ECO:0000313" key="1">
    <source>
        <dbReference type="EMBL" id="CAG8842057.1"/>
    </source>
</evidence>
<sequence length="53" mass="6416">IWNNSEYRNSEIDDKENLYDFLVLNFKEFDWENKLTCLIDISNDLAKIHESGY</sequence>